<sequence length="63" mass="7097">MKTYCERCMAALHFVAFEPVRGSIAGNWMMRLHSNPRLNFELPLPDTTGRGLQVEAAMVRSST</sequence>
<dbReference type="Proteomes" id="UP000592780">
    <property type="component" value="Unassembled WGS sequence"/>
</dbReference>
<dbReference type="EMBL" id="JACHDD010000042">
    <property type="protein sequence ID" value="MBB5429684.1"/>
    <property type="molecule type" value="Genomic_DNA"/>
</dbReference>
<accession>A0A7W8VBA6</accession>
<protein>
    <submittedName>
        <fullName evidence="1">Uncharacterized protein</fullName>
    </submittedName>
</protein>
<reference evidence="1 2" key="1">
    <citation type="submission" date="2020-08" db="EMBL/GenBank/DDBJ databases">
        <title>Genomic Encyclopedia of Type Strains, Phase IV (KMG-V): Genome sequencing to study the core and pangenomes of soil and plant-associated prokaryotes.</title>
        <authorList>
            <person name="Whitman W."/>
        </authorList>
    </citation>
    <scope>NUCLEOTIDE SEQUENCE [LARGE SCALE GENOMIC DNA]</scope>
    <source>
        <strain evidence="1 2">JPY158</strain>
    </source>
</reference>
<evidence type="ECO:0000313" key="1">
    <source>
        <dbReference type="EMBL" id="MBB5429684.1"/>
    </source>
</evidence>
<proteinExistence type="predicted"/>
<dbReference type="AlphaFoldDB" id="A0A7W8VBA6"/>
<comment type="caution">
    <text evidence="1">The sequence shown here is derived from an EMBL/GenBank/DDBJ whole genome shotgun (WGS) entry which is preliminary data.</text>
</comment>
<evidence type="ECO:0000313" key="2">
    <source>
        <dbReference type="Proteomes" id="UP000592780"/>
    </source>
</evidence>
<organism evidence="1 2">
    <name type="scientific">Paraburkholderia atlantica</name>
    <dbReference type="NCBI Taxonomy" id="2654982"/>
    <lineage>
        <taxon>Bacteria</taxon>
        <taxon>Pseudomonadati</taxon>
        <taxon>Pseudomonadota</taxon>
        <taxon>Betaproteobacteria</taxon>
        <taxon>Burkholderiales</taxon>
        <taxon>Burkholderiaceae</taxon>
        <taxon>Paraburkholderia</taxon>
    </lineage>
</organism>
<keyword evidence="2" id="KW-1185">Reference proteome</keyword>
<gene>
    <name evidence="1" type="ORF">HDG40_007882</name>
</gene>
<name>A0A7W8VBA6_PARAM</name>